<name>D8JYU3_HYPDA</name>
<evidence type="ECO:0000256" key="3">
    <source>
        <dbReference type="ARBA" id="ARBA00022840"/>
    </source>
</evidence>
<dbReference type="InterPro" id="IPR045455">
    <property type="entry name" value="NrS-1_pol-like_helicase"/>
</dbReference>
<dbReference type="KEGG" id="hdn:Hden_1738"/>
<dbReference type="EMBL" id="CP002083">
    <property type="protein sequence ID" value="ADJ23545.1"/>
    <property type="molecule type" value="Genomic_DNA"/>
</dbReference>
<dbReference type="PANTHER" id="PTHR35372:SF2">
    <property type="entry name" value="SF3 HELICASE DOMAIN-CONTAINING PROTEIN"/>
    <property type="match status" value="1"/>
</dbReference>
<dbReference type="InterPro" id="IPR027417">
    <property type="entry name" value="P-loop_NTPase"/>
</dbReference>
<sequence>MKGVAAKDPLDAKLRGTNLLHEADAAPRISKSERPPENTLADKVAVIRPRENSAVSQLDVDRPSGFSDEALALDFAHYHRDDLRYVAIWGKWLLWSGTQWRADDTLMAFDLVRHVCRDAAARCKTERLSTTIASAKTVAAVERLAKADRRLAATSDQWDADAWALNTPAGLVDLRTGILKPSLPSDYNTRLTTVAPGGSCPIFRDFLNRITGGDKELQKFLQRAFGYALTGSVQEHALLFFYGTGANGKSVLLKTISDILGDYHQQAPIETFTASIHQRHETELAALRGARLVTAVETEEGRRWAEARIKTLTGGDKISARFMRQDYFQFDPQFKLVIAGNHKPGLRTVDEAIRRRFHLVPFAVTIPPAERDPDLTTKLQSEWPGILKWMIEGCLEWQRRS</sequence>
<dbReference type="Pfam" id="PF19263">
    <property type="entry name" value="DUF5906"/>
    <property type="match status" value="1"/>
</dbReference>
<dbReference type="SMART" id="SM00885">
    <property type="entry name" value="D5_N"/>
    <property type="match status" value="1"/>
</dbReference>
<dbReference type="PROSITE" id="PS51206">
    <property type="entry name" value="SF3_HELICASE_1"/>
    <property type="match status" value="1"/>
</dbReference>
<dbReference type="InterPro" id="IPR014015">
    <property type="entry name" value="Helicase_SF3_DNA-vir"/>
</dbReference>
<proteinExistence type="predicted"/>
<dbReference type="HOGENOM" id="CLU_018483_2_2_5"/>
<dbReference type="PANTHER" id="PTHR35372">
    <property type="entry name" value="ATP BINDING PROTEIN-RELATED"/>
    <property type="match status" value="1"/>
</dbReference>
<keyword evidence="6" id="KW-1185">Reference proteome</keyword>
<dbReference type="SUPFAM" id="SSF52540">
    <property type="entry name" value="P-loop containing nucleoside triphosphate hydrolases"/>
    <property type="match status" value="1"/>
</dbReference>
<dbReference type="Pfam" id="PF08706">
    <property type="entry name" value="D5_N"/>
    <property type="match status" value="1"/>
</dbReference>
<organism evidence="5 6">
    <name type="scientific">Hyphomicrobium denitrificans (strain ATCC 51888 / DSM 1869 / NCIMB 11706 / TK 0415)</name>
    <dbReference type="NCBI Taxonomy" id="582899"/>
    <lineage>
        <taxon>Bacteria</taxon>
        <taxon>Pseudomonadati</taxon>
        <taxon>Pseudomonadota</taxon>
        <taxon>Alphaproteobacteria</taxon>
        <taxon>Hyphomicrobiales</taxon>
        <taxon>Hyphomicrobiaceae</taxon>
        <taxon>Hyphomicrobium</taxon>
    </lineage>
</organism>
<evidence type="ECO:0000313" key="5">
    <source>
        <dbReference type="EMBL" id="ADJ23545.1"/>
    </source>
</evidence>
<dbReference type="NCBIfam" id="TIGR01613">
    <property type="entry name" value="primase_Cterm"/>
    <property type="match status" value="1"/>
</dbReference>
<feature type="domain" description="SF3 helicase" evidence="4">
    <location>
        <begin position="216"/>
        <end position="375"/>
    </location>
</feature>
<evidence type="ECO:0000256" key="2">
    <source>
        <dbReference type="ARBA" id="ARBA00022801"/>
    </source>
</evidence>
<accession>D8JYU3</accession>
<dbReference type="STRING" id="582899.Hden_1738"/>
<dbReference type="Gene3D" id="3.40.50.300">
    <property type="entry name" value="P-loop containing nucleotide triphosphate hydrolases"/>
    <property type="match status" value="1"/>
</dbReference>
<keyword evidence="1" id="KW-0547">Nucleotide-binding</keyword>
<dbReference type="GO" id="GO:0016787">
    <property type="term" value="F:hydrolase activity"/>
    <property type="evidence" value="ECO:0007669"/>
    <property type="project" value="UniProtKB-KW"/>
</dbReference>
<keyword evidence="3" id="KW-0067">ATP-binding</keyword>
<dbReference type="GO" id="GO:0005524">
    <property type="term" value="F:ATP binding"/>
    <property type="evidence" value="ECO:0007669"/>
    <property type="project" value="UniProtKB-KW"/>
</dbReference>
<keyword evidence="2" id="KW-0378">Hydrolase</keyword>
<dbReference type="InterPro" id="IPR006500">
    <property type="entry name" value="Helicase_put_C_phage/plasmid"/>
</dbReference>
<dbReference type="InterPro" id="IPR014818">
    <property type="entry name" value="Phage/plasmid_primase_P4_C"/>
</dbReference>
<dbReference type="InterPro" id="IPR051620">
    <property type="entry name" value="ORF904-like_C"/>
</dbReference>
<evidence type="ECO:0000256" key="1">
    <source>
        <dbReference type="ARBA" id="ARBA00022741"/>
    </source>
</evidence>
<dbReference type="eggNOG" id="COG3378">
    <property type="taxonomic scope" value="Bacteria"/>
</dbReference>
<dbReference type="RefSeq" id="WP_013215704.1">
    <property type="nucleotide sequence ID" value="NC_014313.1"/>
</dbReference>
<dbReference type="AlphaFoldDB" id="D8JYU3"/>
<evidence type="ECO:0000313" key="6">
    <source>
        <dbReference type="Proteomes" id="UP000002033"/>
    </source>
</evidence>
<gene>
    <name evidence="5" type="ordered locus">Hden_1738</name>
</gene>
<dbReference type="Proteomes" id="UP000002033">
    <property type="component" value="Chromosome"/>
</dbReference>
<protein>
    <submittedName>
        <fullName evidence="5">Phage/plasmid primase, P4 family</fullName>
    </submittedName>
</protein>
<evidence type="ECO:0000259" key="4">
    <source>
        <dbReference type="PROSITE" id="PS51206"/>
    </source>
</evidence>
<reference evidence="6" key="1">
    <citation type="journal article" date="2011" name="J. Bacteriol.">
        <title>Genome sequences of eight morphologically diverse alphaproteobacteria.</title>
        <authorList>
            <consortium name="US DOE Joint Genome Institute"/>
            <person name="Brown P.J."/>
            <person name="Kysela D.T."/>
            <person name="Buechlein A."/>
            <person name="Hemmerich C."/>
            <person name="Brun Y.V."/>
        </authorList>
    </citation>
    <scope>NUCLEOTIDE SEQUENCE [LARGE SCALE GENOMIC DNA]</scope>
    <source>
        <strain evidence="6">ATCC 51888 / DSM 1869 / NCIB 11706 / TK 0415</strain>
    </source>
</reference>